<dbReference type="OrthoDB" id="197676at2759"/>
<reference evidence="3 4" key="1">
    <citation type="submission" date="2017-06" db="EMBL/GenBank/DDBJ databases">
        <title>A platform for efficient transgenesis in Macrostomum lignano, a flatworm model organism for stem cell research.</title>
        <authorList>
            <person name="Berezikov E."/>
        </authorList>
    </citation>
    <scope>NUCLEOTIDE SEQUENCE [LARGE SCALE GENOMIC DNA]</scope>
    <source>
        <strain evidence="3">DV1</strain>
        <tissue evidence="3">Whole organism</tissue>
    </source>
</reference>
<evidence type="ECO:0000256" key="1">
    <source>
        <dbReference type="SAM" id="MobiDB-lite"/>
    </source>
</evidence>
<feature type="compositionally biased region" description="Low complexity" evidence="1">
    <location>
        <begin position="470"/>
        <end position="487"/>
    </location>
</feature>
<dbReference type="InterPro" id="IPR003034">
    <property type="entry name" value="SAP_dom"/>
</dbReference>
<sequence>MHEEEKLENAPPGLSMPSHLAASAGATGAPLNLNGDPDDLTLWESSPQGTVESTPIHSSLESTKARVALHLNNRPDRRRLVDYHILIDTASNPGVSPILHEAQKQLKKQKLRDELNSKLAARPGALEVAEKGYLPLSMGAQTLLKDGCIPFTKVADGFSDTAASSSGLPVLGDDSLSASSPPPPLPAPVSASATVLASASSSVLNTTLTAAAAAGHATSSTATPSSSRRRAGGAAKVGKKTPNGPNSSQRIEKFGGLTFHQYVPPGPANRCREDQQRMYLRMEAERSRLMDELLTEMAGPSGAAPGSGRLDQHLSSTQLRAECSKRGLKRSGTKEQLAAQLEPFRRELAAAYGFPCPPPPAPPPPPPPPPPPRLAQSISVARGPAKSDSSTSGAASAASAAAVTNGPASIGNMSALGYASSSLARSSSEGAALQQLQYQQQQQQQRLQQSRLAYCLVPVYLDASQENPGQQQQLQHPIQQQQGNSQQHGFAMDFPAGSFVVSDLRSSMPSSSTGNLRAWLASNSQQQQQQAQHPHQHHLSEGGSNGQDVSDMDLLDQLIRESSSADSQQEQMLTATPAVSNAYRRVHQQHQSEFQRPPQSPMQLDGVAIFNDEPLAGAAVGSGYQQLQQMRDGDPPLMHSLAAPSPMDVGSAIIAADMDIDLDISVEDYCSPSDSVFIVDA</sequence>
<dbReference type="EMBL" id="NIVC01000352">
    <property type="protein sequence ID" value="PAA84993.1"/>
    <property type="molecule type" value="Genomic_DNA"/>
</dbReference>
<dbReference type="InterPro" id="IPR043451">
    <property type="entry name" value="Myocardin-like"/>
</dbReference>
<dbReference type="PROSITE" id="PS50800">
    <property type="entry name" value="SAP"/>
    <property type="match status" value="1"/>
</dbReference>
<dbReference type="GO" id="GO:0051145">
    <property type="term" value="P:smooth muscle cell differentiation"/>
    <property type="evidence" value="ECO:0007669"/>
    <property type="project" value="TreeGrafter"/>
</dbReference>
<dbReference type="Proteomes" id="UP000215902">
    <property type="component" value="Unassembled WGS sequence"/>
</dbReference>
<evidence type="ECO:0000313" key="3">
    <source>
        <dbReference type="EMBL" id="PAA84993.1"/>
    </source>
</evidence>
<dbReference type="Gene3D" id="1.10.720.30">
    <property type="entry name" value="SAP domain"/>
    <property type="match status" value="1"/>
</dbReference>
<accession>A0A267GG18</accession>
<feature type="compositionally biased region" description="Low complexity" evidence="1">
    <location>
        <begin position="212"/>
        <end position="226"/>
    </location>
</feature>
<organism evidence="3 4">
    <name type="scientific">Macrostomum lignano</name>
    <dbReference type="NCBI Taxonomy" id="282301"/>
    <lineage>
        <taxon>Eukaryota</taxon>
        <taxon>Metazoa</taxon>
        <taxon>Spiralia</taxon>
        <taxon>Lophotrochozoa</taxon>
        <taxon>Platyhelminthes</taxon>
        <taxon>Rhabditophora</taxon>
        <taxon>Macrostomorpha</taxon>
        <taxon>Macrostomida</taxon>
        <taxon>Macrostomidae</taxon>
        <taxon>Macrostomum</taxon>
    </lineage>
</organism>
<feature type="region of interest" description="Disordered" evidence="1">
    <location>
        <begin position="1"/>
        <end position="59"/>
    </location>
</feature>
<dbReference type="GO" id="GO:0003713">
    <property type="term" value="F:transcription coactivator activity"/>
    <property type="evidence" value="ECO:0007669"/>
    <property type="project" value="TreeGrafter"/>
</dbReference>
<dbReference type="PANTHER" id="PTHR22793">
    <property type="entry name" value="MYOCARDIN-RELATED TRANSCRIPTION FACTOR-RELATED"/>
    <property type="match status" value="1"/>
</dbReference>
<feature type="region of interest" description="Disordered" evidence="1">
    <location>
        <begin position="466"/>
        <end position="491"/>
    </location>
</feature>
<gene>
    <name evidence="3" type="ORF">BOX15_Mlig013731g3</name>
</gene>
<dbReference type="InterPro" id="IPR036361">
    <property type="entry name" value="SAP_dom_sf"/>
</dbReference>
<dbReference type="Gene3D" id="6.10.150.10">
    <property type="match status" value="1"/>
</dbReference>
<evidence type="ECO:0000313" key="4">
    <source>
        <dbReference type="Proteomes" id="UP000215902"/>
    </source>
</evidence>
<feature type="compositionally biased region" description="Polar residues" evidence="1">
    <location>
        <begin position="43"/>
        <end position="59"/>
    </location>
</feature>
<feature type="region of interest" description="Disordered" evidence="1">
    <location>
        <begin position="521"/>
        <end position="550"/>
    </location>
</feature>
<feature type="domain" description="SAP" evidence="2">
    <location>
        <begin position="311"/>
        <end position="345"/>
    </location>
</feature>
<dbReference type="GO" id="GO:0045944">
    <property type="term" value="P:positive regulation of transcription by RNA polymerase II"/>
    <property type="evidence" value="ECO:0007669"/>
    <property type="project" value="TreeGrafter"/>
</dbReference>
<dbReference type="AlphaFoldDB" id="A0A267GG18"/>
<evidence type="ECO:0000259" key="2">
    <source>
        <dbReference type="PROSITE" id="PS50800"/>
    </source>
</evidence>
<protein>
    <recommendedName>
        <fullName evidence="2">SAP domain-containing protein</fullName>
    </recommendedName>
</protein>
<comment type="caution">
    <text evidence="3">The sequence shown here is derived from an EMBL/GenBank/DDBJ whole genome shotgun (WGS) entry which is preliminary data.</text>
</comment>
<name>A0A267GG18_9PLAT</name>
<proteinExistence type="predicted"/>
<dbReference type="PANTHER" id="PTHR22793:SF12">
    <property type="entry name" value="MYOCARDIN-RELATED TRANSCRIPTION FACTOR, ISOFORM H"/>
    <property type="match status" value="1"/>
</dbReference>
<dbReference type="GO" id="GO:0005634">
    <property type="term" value="C:nucleus"/>
    <property type="evidence" value="ECO:0007669"/>
    <property type="project" value="TreeGrafter"/>
</dbReference>
<feature type="region of interest" description="Disordered" evidence="1">
    <location>
        <begin position="351"/>
        <end position="392"/>
    </location>
</feature>
<keyword evidence="4" id="KW-1185">Reference proteome</keyword>
<dbReference type="STRING" id="282301.A0A267GG18"/>
<feature type="region of interest" description="Disordered" evidence="1">
    <location>
        <begin position="212"/>
        <end position="249"/>
    </location>
</feature>
<feature type="compositionally biased region" description="Pro residues" evidence="1">
    <location>
        <begin position="355"/>
        <end position="373"/>
    </location>
</feature>